<feature type="signal peptide" evidence="1">
    <location>
        <begin position="1"/>
        <end position="23"/>
    </location>
</feature>
<comment type="caution">
    <text evidence="2">The sequence shown here is derived from an EMBL/GenBank/DDBJ whole genome shotgun (WGS) entry which is preliminary data.</text>
</comment>
<dbReference type="AlphaFoldDB" id="A0A819UEZ5"/>
<accession>A0A819UEZ5</accession>
<sequence>MASWRIVLEVYTILINLVHFVNEMKFNHQSDYEQLFGKRHVIDNYCSKLHRHQQQQQQQKLIGAGLFVSQISK</sequence>
<gene>
    <name evidence="2" type="ORF">HFQ381_LOCUS469</name>
</gene>
<feature type="chain" id="PRO_5032840746" evidence="1">
    <location>
        <begin position="24"/>
        <end position="73"/>
    </location>
</feature>
<dbReference type="EMBL" id="CAJOBO010000010">
    <property type="protein sequence ID" value="CAF4093186.1"/>
    <property type="molecule type" value="Genomic_DNA"/>
</dbReference>
<evidence type="ECO:0000256" key="1">
    <source>
        <dbReference type="SAM" id="SignalP"/>
    </source>
</evidence>
<protein>
    <submittedName>
        <fullName evidence="2">Uncharacterized protein</fullName>
    </submittedName>
</protein>
<dbReference type="Proteomes" id="UP000663851">
    <property type="component" value="Unassembled WGS sequence"/>
</dbReference>
<proteinExistence type="predicted"/>
<reference evidence="2" key="1">
    <citation type="submission" date="2021-02" db="EMBL/GenBank/DDBJ databases">
        <authorList>
            <person name="Nowell W R."/>
        </authorList>
    </citation>
    <scope>NUCLEOTIDE SEQUENCE</scope>
</reference>
<evidence type="ECO:0000313" key="2">
    <source>
        <dbReference type="EMBL" id="CAF4093186.1"/>
    </source>
</evidence>
<evidence type="ECO:0000313" key="3">
    <source>
        <dbReference type="Proteomes" id="UP000663851"/>
    </source>
</evidence>
<name>A0A819UEZ5_9BILA</name>
<organism evidence="2 3">
    <name type="scientific">Rotaria socialis</name>
    <dbReference type="NCBI Taxonomy" id="392032"/>
    <lineage>
        <taxon>Eukaryota</taxon>
        <taxon>Metazoa</taxon>
        <taxon>Spiralia</taxon>
        <taxon>Gnathifera</taxon>
        <taxon>Rotifera</taxon>
        <taxon>Eurotatoria</taxon>
        <taxon>Bdelloidea</taxon>
        <taxon>Philodinida</taxon>
        <taxon>Philodinidae</taxon>
        <taxon>Rotaria</taxon>
    </lineage>
</organism>
<keyword evidence="1" id="KW-0732">Signal</keyword>